<accession>A0ABW2BUZ1</accession>
<organism evidence="2 3">
    <name type="scientific">Haloechinothrix salitolerans</name>
    <dbReference type="NCBI Taxonomy" id="926830"/>
    <lineage>
        <taxon>Bacteria</taxon>
        <taxon>Bacillati</taxon>
        <taxon>Actinomycetota</taxon>
        <taxon>Actinomycetes</taxon>
        <taxon>Pseudonocardiales</taxon>
        <taxon>Pseudonocardiaceae</taxon>
        <taxon>Haloechinothrix</taxon>
    </lineage>
</organism>
<feature type="region of interest" description="Disordered" evidence="1">
    <location>
        <begin position="1"/>
        <end position="85"/>
    </location>
</feature>
<name>A0ABW2BUZ1_9PSEU</name>
<proteinExistence type="predicted"/>
<dbReference type="EMBL" id="JBHSXX010000001">
    <property type="protein sequence ID" value="MFC6866394.1"/>
    <property type="molecule type" value="Genomic_DNA"/>
</dbReference>
<dbReference type="RefSeq" id="WP_345401977.1">
    <property type="nucleotide sequence ID" value="NZ_BAABLA010000108.1"/>
</dbReference>
<feature type="compositionally biased region" description="Low complexity" evidence="1">
    <location>
        <begin position="1"/>
        <end position="14"/>
    </location>
</feature>
<comment type="caution">
    <text evidence="2">The sequence shown here is derived from an EMBL/GenBank/DDBJ whole genome shotgun (WGS) entry which is preliminary data.</text>
</comment>
<dbReference type="Proteomes" id="UP001596337">
    <property type="component" value="Unassembled WGS sequence"/>
</dbReference>
<evidence type="ECO:0000313" key="2">
    <source>
        <dbReference type="EMBL" id="MFC6866394.1"/>
    </source>
</evidence>
<evidence type="ECO:0000256" key="1">
    <source>
        <dbReference type="SAM" id="MobiDB-lite"/>
    </source>
</evidence>
<sequence length="101" mass="10803">MAAGGASADVGDADLPVDPAGRGRVVAAEQDQGAAGQRGNFKNGRWKNKVERGSRASGPSRSHRVPEPVHTESPSKIIDPRVKNPGSAEWNQVFRMFELLL</sequence>
<gene>
    <name evidence="2" type="ORF">ACFQGD_04480</name>
</gene>
<evidence type="ECO:0000313" key="3">
    <source>
        <dbReference type="Proteomes" id="UP001596337"/>
    </source>
</evidence>
<reference evidence="3" key="1">
    <citation type="journal article" date="2019" name="Int. J. Syst. Evol. Microbiol.">
        <title>The Global Catalogue of Microorganisms (GCM) 10K type strain sequencing project: providing services to taxonomists for standard genome sequencing and annotation.</title>
        <authorList>
            <consortium name="The Broad Institute Genomics Platform"/>
            <consortium name="The Broad Institute Genome Sequencing Center for Infectious Disease"/>
            <person name="Wu L."/>
            <person name="Ma J."/>
        </authorList>
    </citation>
    <scope>NUCLEOTIDE SEQUENCE [LARGE SCALE GENOMIC DNA]</scope>
    <source>
        <strain evidence="3">KCTC 32255</strain>
    </source>
</reference>
<protein>
    <submittedName>
        <fullName evidence="2">Uncharacterized protein</fullName>
    </submittedName>
</protein>
<keyword evidence="3" id="KW-1185">Reference proteome</keyword>